<sequence>MSHPNEAPAAAWYPDPQSPGQVRWWDGTKWTEHVSAPARPVAAEPATLPIGRHAAGDHPVPRQAPSAPRFRPRIRLAEHAASPTATHAERAHERTVESLSYA</sequence>
<evidence type="ECO:0000256" key="1">
    <source>
        <dbReference type="SAM" id="MobiDB-lite"/>
    </source>
</evidence>
<protein>
    <submittedName>
        <fullName evidence="3">DUF2510 domain-containing protein</fullName>
    </submittedName>
</protein>
<dbReference type="InterPro" id="IPR018929">
    <property type="entry name" value="DUF2510"/>
</dbReference>
<dbReference type="RefSeq" id="WP_386738878.1">
    <property type="nucleotide sequence ID" value="NZ_JBHSMG010000001.1"/>
</dbReference>
<gene>
    <name evidence="3" type="ORF">ACFPJ4_03380</name>
</gene>
<evidence type="ECO:0000313" key="4">
    <source>
        <dbReference type="Proteomes" id="UP001596039"/>
    </source>
</evidence>
<evidence type="ECO:0000313" key="3">
    <source>
        <dbReference type="EMBL" id="MFC5501279.1"/>
    </source>
</evidence>
<name>A0ABW0NQX0_9MICO</name>
<evidence type="ECO:0000259" key="2">
    <source>
        <dbReference type="Pfam" id="PF10708"/>
    </source>
</evidence>
<reference evidence="4" key="1">
    <citation type="journal article" date="2019" name="Int. J. Syst. Evol. Microbiol.">
        <title>The Global Catalogue of Microorganisms (GCM) 10K type strain sequencing project: providing services to taxonomists for standard genome sequencing and annotation.</title>
        <authorList>
            <consortium name="The Broad Institute Genomics Platform"/>
            <consortium name="The Broad Institute Genome Sequencing Center for Infectious Disease"/>
            <person name="Wu L."/>
            <person name="Ma J."/>
        </authorList>
    </citation>
    <scope>NUCLEOTIDE SEQUENCE [LARGE SCALE GENOMIC DNA]</scope>
    <source>
        <strain evidence="4">CGMCC 4.6997</strain>
    </source>
</reference>
<feature type="region of interest" description="Disordered" evidence="1">
    <location>
        <begin position="35"/>
        <end position="102"/>
    </location>
</feature>
<feature type="region of interest" description="Disordered" evidence="1">
    <location>
        <begin position="1"/>
        <end position="20"/>
    </location>
</feature>
<feature type="compositionally biased region" description="Basic and acidic residues" evidence="1">
    <location>
        <begin position="87"/>
        <end position="96"/>
    </location>
</feature>
<dbReference type="Pfam" id="PF10708">
    <property type="entry name" value="DUF2510"/>
    <property type="match status" value="1"/>
</dbReference>
<keyword evidence="4" id="KW-1185">Reference proteome</keyword>
<organism evidence="3 4">
    <name type="scientific">Lysinimonas soli</name>
    <dbReference type="NCBI Taxonomy" id="1074233"/>
    <lineage>
        <taxon>Bacteria</taxon>
        <taxon>Bacillati</taxon>
        <taxon>Actinomycetota</taxon>
        <taxon>Actinomycetes</taxon>
        <taxon>Micrococcales</taxon>
        <taxon>Microbacteriaceae</taxon>
        <taxon>Lysinimonas</taxon>
    </lineage>
</organism>
<comment type="caution">
    <text evidence="3">The sequence shown here is derived from an EMBL/GenBank/DDBJ whole genome shotgun (WGS) entry which is preliminary data.</text>
</comment>
<feature type="domain" description="DUF2510" evidence="2">
    <location>
        <begin position="10"/>
        <end position="42"/>
    </location>
</feature>
<dbReference type="Proteomes" id="UP001596039">
    <property type="component" value="Unassembled WGS sequence"/>
</dbReference>
<dbReference type="EMBL" id="JBHSMG010000001">
    <property type="protein sequence ID" value="MFC5501279.1"/>
    <property type="molecule type" value="Genomic_DNA"/>
</dbReference>
<accession>A0ABW0NQX0</accession>
<proteinExistence type="predicted"/>